<evidence type="ECO:0000313" key="3">
    <source>
        <dbReference type="EMBL" id="SVA60130.1"/>
    </source>
</evidence>
<dbReference type="Gene3D" id="2.160.20.10">
    <property type="entry name" value="Single-stranded right-handed beta-helix, Pectin lyase-like"/>
    <property type="match status" value="2"/>
</dbReference>
<name>A0A381X672_9ZZZZ</name>
<dbReference type="InterPro" id="IPR013783">
    <property type="entry name" value="Ig-like_fold"/>
</dbReference>
<dbReference type="AlphaFoldDB" id="A0A381X672"/>
<dbReference type="SUPFAM" id="SSF49265">
    <property type="entry name" value="Fibronectin type III"/>
    <property type="match status" value="1"/>
</dbReference>
<accession>A0A381X672</accession>
<dbReference type="InterPro" id="IPR003961">
    <property type="entry name" value="FN3_dom"/>
</dbReference>
<dbReference type="PANTHER" id="PTHR11319">
    <property type="entry name" value="G PROTEIN-COUPLED RECEPTOR-RELATED"/>
    <property type="match status" value="1"/>
</dbReference>
<dbReference type="InterPro" id="IPR011050">
    <property type="entry name" value="Pectin_lyase_fold/virulence"/>
</dbReference>
<feature type="non-terminal residue" evidence="3">
    <location>
        <position position="1"/>
    </location>
</feature>
<evidence type="ECO:0000259" key="2">
    <source>
        <dbReference type="PROSITE" id="PS50853"/>
    </source>
</evidence>
<evidence type="ECO:0000256" key="1">
    <source>
        <dbReference type="SAM" id="MobiDB-lite"/>
    </source>
</evidence>
<dbReference type="SUPFAM" id="SSF51126">
    <property type="entry name" value="Pectin lyase-like"/>
    <property type="match status" value="3"/>
</dbReference>
<dbReference type="PANTHER" id="PTHR11319:SF35">
    <property type="entry name" value="OUTER MEMBRANE PROTEIN PMPC-RELATED"/>
    <property type="match status" value="1"/>
</dbReference>
<organism evidence="3">
    <name type="scientific">marine metagenome</name>
    <dbReference type="NCBI Taxonomy" id="408172"/>
    <lineage>
        <taxon>unclassified sequences</taxon>
        <taxon>metagenomes</taxon>
        <taxon>ecological metagenomes</taxon>
    </lineage>
</organism>
<gene>
    <name evidence="3" type="ORF">METZ01_LOCUS112984</name>
</gene>
<feature type="compositionally biased region" description="Polar residues" evidence="1">
    <location>
        <begin position="1007"/>
        <end position="1020"/>
    </location>
</feature>
<protein>
    <recommendedName>
        <fullName evidence="2">Fibronectin type-III domain-containing protein</fullName>
    </recommendedName>
</protein>
<reference evidence="3" key="1">
    <citation type="submission" date="2018-05" db="EMBL/GenBank/DDBJ databases">
        <authorList>
            <person name="Lanie J.A."/>
            <person name="Ng W.-L."/>
            <person name="Kazmierczak K.M."/>
            <person name="Andrzejewski T.M."/>
            <person name="Davidsen T.M."/>
            <person name="Wayne K.J."/>
            <person name="Tettelin H."/>
            <person name="Glass J.I."/>
            <person name="Rusch D."/>
            <person name="Podicherti R."/>
            <person name="Tsui H.-C.T."/>
            <person name="Winkler M.E."/>
        </authorList>
    </citation>
    <scope>NUCLEOTIDE SEQUENCE</scope>
</reference>
<dbReference type="InterPro" id="IPR036116">
    <property type="entry name" value="FN3_sf"/>
</dbReference>
<feature type="domain" description="Fibronectin type-III" evidence="2">
    <location>
        <begin position="506"/>
        <end position="603"/>
    </location>
</feature>
<feature type="non-terminal residue" evidence="3">
    <location>
        <position position="1020"/>
    </location>
</feature>
<feature type="region of interest" description="Disordered" evidence="1">
    <location>
        <begin position="995"/>
        <end position="1020"/>
    </location>
</feature>
<proteinExistence type="predicted"/>
<feature type="region of interest" description="Disordered" evidence="1">
    <location>
        <begin position="472"/>
        <end position="500"/>
    </location>
</feature>
<dbReference type="Gene3D" id="2.60.40.10">
    <property type="entry name" value="Immunoglobulins"/>
    <property type="match status" value="1"/>
</dbReference>
<sequence length="1020" mass="109963">YKDGTLAAATADIAYTLTGLTNGTSYSLAIAALDTTTKLEGAKSDPIAVVPRYLGPWYVAAGSGATAGDTLTDYNVGSSTTPLSNLEVAIFLATKMESAGDTIILQEGTHEGANDRDQDWNNTKSLVIMGDPSLTADKIIINAKGNPASNTGGITRTHFTFDSGEDTTTQIIGLTLQNGYTKERGGGSVYIYNSSVKFKGVIFKNNYTTGDDWSSSGAIFVYNSATVIDSCIFEGNYISLTTNQGANKGAAIAVEWQNSSNKIVTITRSIFKNNYISSKSSAQGGAISVNNHASRIENCLFYGNTITSAVGNTSSESSRGGAIYINNPNYWDSNVNQYKSLDSYIINNTIVNNHVKTNVSGSYLTGAALYVEGWDPFNVYVFNNIIWNNKRETTDLQYTDQVYFSLGDDSRIKLDYNNIQQYSNYQKAKDFGDYTIDLAPGFTDSTNGDYTLADASFMIGAGTASYEGKSAPTVDFKGTSRPNPSGSPPDLGAYENSLSKSPYPNQVQNLTAEGGGTAGSVKLTWDANAATDSVSHYVVYKHTASFEVSATYKVDTTSSLTYTITGLNNTTRYYFRVSAVNEKGYEGNASAPQDITPIYTGPVWWVSTSGSDTNEGSNTQSLLTLTKAITKATNGDTIMIKPGLYSGISNRNLDLDGKNLVITSQYSSTADSVTIDANSSGRHFTFDNNNIDSTTQIIGLTLKNGSAQNISDNQGGGSVYIREGSPRFKYVKFYGNQSGDNGEYTAVGGAVKILGGGTIKFSNCEFRNNKALYRGGAIYIDVWSSNSSTVTTFENCTIVDNRVESAKMSGNWLSDPRGGGVFVGQPGYLTFTDCKIDSNKASFTQVQGFNEQYHGEGGGVYLNDYDNRQTGFVTFSRTTFRWNSAESSVSDAIGGGIYVRVQTKLENCLIYGNVTKAGPNYVGRGAGLYVAMWNRWASQDPLEFRLINSTVVNNVSSDKQDMGSGPGLYIDGRNQTIIMFNNILWGNRDGNGNITNTHWNPTDPPTLLTSNNSLQDGLNQ</sequence>
<dbReference type="CDD" id="cd00063">
    <property type="entry name" value="FN3"/>
    <property type="match status" value="1"/>
</dbReference>
<dbReference type="EMBL" id="UINC01014030">
    <property type="protein sequence ID" value="SVA60130.1"/>
    <property type="molecule type" value="Genomic_DNA"/>
</dbReference>
<dbReference type="InterPro" id="IPR006626">
    <property type="entry name" value="PbH1"/>
</dbReference>
<dbReference type="Pfam" id="PF00041">
    <property type="entry name" value="fn3"/>
    <property type="match status" value="1"/>
</dbReference>
<dbReference type="InterPro" id="IPR012334">
    <property type="entry name" value="Pectin_lyas_fold"/>
</dbReference>
<dbReference type="SMART" id="SM00710">
    <property type="entry name" value="PbH1"/>
    <property type="match status" value="10"/>
</dbReference>
<dbReference type="SMART" id="SM00060">
    <property type="entry name" value="FN3"/>
    <property type="match status" value="1"/>
</dbReference>
<dbReference type="PROSITE" id="PS50853">
    <property type="entry name" value="FN3"/>
    <property type="match status" value="1"/>
</dbReference>